<dbReference type="Proteomes" id="UP001629953">
    <property type="component" value="Unassembled WGS sequence"/>
</dbReference>
<dbReference type="SUPFAM" id="SSF54631">
    <property type="entry name" value="CBS-domain pair"/>
    <property type="match status" value="1"/>
</dbReference>
<dbReference type="SMART" id="SM00116">
    <property type="entry name" value="CBS"/>
    <property type="match status" value="2"/>
</dbReference>
<dbReference type="Pfam" id="PF00571">
    <property type="entry name" value="CBS"/>
    <property type="match status" value="2"/>
</dbReference>
<dbReference type="InterPro" id="IPR044729">
    <property type="entry name" value="CBS_bac"/>
</dbReference>
<dbReference type="PROSITE" id="PS51371">
    <property type="entry name" value="CBS"/>
    <property type="match status" value="2"/>
</dbReference>
<evidence type="ECO:0000313" key="5">
    <source>
        <dbReference type="Proteomes" id="UP001629953"/>
    </source>
</evidence>
<dbReference type="InterPro" id="IPR046342">
    <property type="entry name" value="CBS_dom_sf"/>
</dbReference>
<dbReference type="EMBL" id="JBEQCT010000001">
    <property type="protein sequence ID" value="MFM2484080.1"/>
    <property type="molecule type" value="Genomic_DNA"/>
</dbReference>
<evidence type="ECO:0000259" key="3">
    <source>
        <dbReference type="PROSITE" id="PS51371"/>
    </source>
</evidence>
<dbReference type="PANTHER" id="PTHR43080">
    <property type="entry name" value="CBS DOMAIN-CONTAINING PROTEIN CBSX3, MITOCHONDRIAL"/>
    <property type="match status" value="1"/>
</dbReference>
<dbReference type="InterPro" id="IPR051257">
    <property type="entry name" value="Diverse_CBS-Domain"/>
</dbReference>
<feature type="domain" description="CBS" evidence="3">
    <location>
        <begin position="76"/>
        <end position="131"/>
    </location>
</feature>
<dbReference type="CDD" id="cd04629">
    <property type="entry name" value="CBS_pair_bac"/>
    <property type="match status" value="1"/>
</dbReference>
<comment type="caution">
    <text evidence="4">The sequence shown here is derived from an EMBL/GenBank/DDBJ whole genome shotgun (WGS) entry which is preliminary data.</text>
</comment>
<feature type="domain" description="CBS" evidence="3">
    <location>
        <begin position="9"/>
        <end position="68"/>
    </location>
</feature>
<dbReference type="InterPro" id="IPR000644">
    <property type="entry name" value="CBS_dom"/>
</dbReference>
<evidence type="ECO:0000256" key="2">
    <source>
        <dbReference type="PROSITE-ProRule" id="PRU00703"/>
    </source>
</evidence>
<reference evidence="4 5" key="1">
    <citation type="journal article" date="2013" name="Int. J. Syst. Evol. Microbiol.">
        <title>Celerinatantimonas yamalensis sp. nov., a cold-adapted diazotrophic bacterium from a cold permafrost brine.</title>
        <authorList>
            <person name="Shcherbakova V."/>
            <person name="Chuvilskaya N."/>
            <person name="Rivkina E."/>
            <person name="Demidov N."/>
            <person name="Uchaeva V."/>
            <person name="Suetin S."/>
            <person name="Suzina N."/>
            <person name="Gilichinsky D."/>
        </authorList>
    </citation>
    <scope>NUCLEOTIDE SEQUENCE [LARGE SCALE GENOMIC DNA]</scope>
    <source>
        <strain evidence="4 5">C7</strain>
    </source>
</reference>
<proteinExistence type="predicted"/>
<accession>A0ABW9G340</accession>
<organism evidence="4 5">
    <name type="scientific">Celerinatantimonas yamalensis</name>
    <dbReference type="NCBI Taxonomy" id="559956"/>
    <lineage>
        <taxon>Bacteria</taxon>
        <taxon>Pseudomonadati</taxon>
        <taxon>Pseudomonadota</taxon>
        <taxon>Gammaproteobacteria</taxon>
        <taxon>Celerinatantimonadaceae</taxon>
        <taxon>Celerinatantimonas</taxon>
    </lineage>
</organism>
<gene>
    <name evidence="4" type="ORF">ABUE30_03210</name>
</gene>
<name>A0ABW9G340_9GAMM</name>
<protein>
    <submittedName>
        <fullName evidence="4">CBS domain-containing protein</fullName>
    </submittedName>
</protein>
<evidence type="ECO:0000313" key="4">
    <source>
        <dbReference type="EMBL" id="MFM2484080.1"/>
    </source>
</evidence>
<dbReference type="PANTHER" id="PTHR43080:SF2">
    <property type="entry name" value="CBS DOMAIN-CONTAINING PROTEIN"/>
    <property type="match status" value="1"/>
</dbReference>
<dbReference type="Gene3D" id="3.10.580.10">
    <property type="entry name" value="CBS-domain"/>
    <property type="match status" value="1"/>
</dbReference>
<dbReference type="RefSeq" id="WP_408622220.1">
    <property type="nucleotide sequence ID" value="NZ_JBEQCT010000001.1"/>
</dbReference>
<keyword evidence="5" id="KW-1185">Reference proteome</keyword>
<sequence length="136" mass="15410">MSLLVRDYLLEQSIIFHPQQSLAQVVELLVKNQQIGAPVCDDQSHLLGWVSEQDCLSKILKDAYHCESISLVDDVMRTDVLTVEPTMSVIELAQMMCDHKPKMYPVVENGQLIGMITRREVLHAMSDQLASCFVHK</sequence>
<keyword evidence="1 2" id="KW-0129">CBS domain</keyword>
<evidence type="ECO:0000256" key="1">
    <source>
        <dbReference type="ARBA" id="ARBA00023122"/>
    </source>
</evidence>